<evidence type="ECO:0000256" key="3">
    <source>
        <dbReference type="ARBA" id="ARBA00022544"/>
    </source>
</evidence>
<keyword evidence="7" id="KW-0449">Lipoprotein</keyword>
<keyword evidence="3" id="KW-0309">Germination</keyword>
<evidence type="ECO:0008006" key="12">
    <source>
        <dbReference type="Google" id="ProtNLM"/>
    </source>
</evidence>
<keyword evidence="5" id="KW-0472">Membrane</keyword>
<feature type="domain" description="Spore germination protein N-terminal" evidence="9">
    <location>
        <begin position="33"/>
        <end position="205"/>
    </location>
</feature>
<dbReference type="PROSITE" id="PS51257">
    <property type="entry name" value="PROKAR_LIPOPROTEIN"/>
    <property type="match status" value="1"/>
</dbReference>
<protein>
    <recommendedName>
        <fullName evidence="12">Ger(X)C family spore germination protein</fullName>
    </recommendedName>
</protein>
<dbReference type="STRING" id="679936.Sulac_2949"/>
<gene>
    <name evidence="10" type="ordered locus">Sulac_2949</name>
</gene>
<reference evidence="10 11" key="2">
    <citation type="journal article" date="2012" name="Stand. Genomic Sci.">
        <title>Complete genome sequence of the moderately thermophilic mineral-sulfide-oxidizing firmicute Sulfobacillus acidophilus type strain (NAL(T)).</title>
        <authorList>
            <person name="Anderson I."/>
            <person name="Chertkov O."/>
            <person name="Chen A."/>
            <person name="Saunders E."/>
            <person name="Lapidus A."/>
            <person name="Nolan M."/>
            <person name="Lucas S."/>
            <person name="Hammon N."/>
            <person name="Deshpande S."/>
            <person name="Cheng J.F."/>
            <person name="Han C."/>
            <person name="Tapia R."/>
            <person name="Goodwin L.A."/>
            <person name="Pitluck S."/>
            <person name="Liolios K."/>
            <person name="Pagani I."/>
            <person name="Ivanova N."/>
            <person name="Mikhailova N."/>
            <person name="Pati A."/>
            <person name="Palaniappan K."/>
            <person name="Land M."/>
            <person name="Pan C."/>
            <person name="Rohde M."/>
            <person name="Pukall R."/>
            <person name="Goker M."/>
            <person name="Detter J.C."/>
            <person name="Woyke T."/>
            <person name="Bristow J."/>
            <person name="Eisen J.A."/>
            <person name="Markowitz V."/>
            <person name="Hugenholtz P."/>
            <person name="Kyrpides N.C."/>
            <person name="Klenk H.P."/>
            <person name="Mavromatis K."/>
        </authorList>
    </citation>
    <scope>NUCLEOTIDE SEQUENCE [LARGE SCALE GENOMIC DNA]</scope>
    <source>
        <strain evidence="11">ATCC 700253 / DSM 10332 / NAL</strain>
    </source>
</reference>
<evidence type="ECO:0000313" key="11">
    <source>
        <dbReference type="Proteomes" id="UP000005439"/>
    </source>
</evidence>
<dbReference type="KEGG" id="sap:Sulac_2949"/>
<dbReference type="Pfam" id="PF25198">
    <property type="entry name" value="Spore_GerAC_N"/>
    <property type="match status" value="1"/>
</dbReference>
<accession>G8TZT0</accession>
<dbReference type="GO" id="GO:0016020">
    <property type="term" value="C:membrane"/>
    <property type="evidence" value="ECO:0007669"/>
    <property type="project" value="UniProtKB-SubCell"/>
</dbReference>
<comment type="subcellular location">
    <subcellularLocation>
        <location evidence="1">Membrane</location>
        <topology evidence="1">Lipid-anchor</topology>
    </subcellularLocation>
</comment>
<evidence type="ECO:0000256" key="6">
    <source>
        <dbReference type="ARBA" id="ARBA00023139"/>
    </source>
</evidence>
<keyword evidence="6" id="KW-0564">Palmitate</keyword>
<name>G8TZT0_SULAD</name>
<evidence type="ECO:0000256" key="4">
    <source>
        <dbReference type="ARBA" id="ARBA00022729"/>
    </source>
</evidence>
<organism evidence="10 11">
    <name type="scientific">Sulfobacillus acidophilus (strain ATCC 700253 / DSM 10332 / NAL)</name>
    <dbReference type="NCBI Taxonomy" id="679936"/>
    <lineage>
        <taxon>Bacteria</taxon>
        <taxon>Bacillati</taxon>
        <taxon>Bacillota</taxon>
        <taxon>Clostridia</taxon>
        <taxon>Eubacteriales</taxon>
        <taxon>Clostridiales Family XVII. Incertae Sedis</taxon>
        <taxon>Sulfobacillus</taxon>
    </lineage>
</organism>
<dbReference type="PANTHER" id="PTHR35789:SF1">
    <property type="entry name" value="SPORE GERMINATION PROTEIN B3"/>
    <property type="match status" value="1"/>
</dbReference>
<dbReference type="InterPro" id="IPR008844">
    <property type="entry name" value="Spore_GerAC-like"/>
</dbReference>
<dbReference type="HOGENOM" id="CLU_743786_0_0_9"/>
<evidence type="ECO:0000313" key="10">
    <source>
        <dbReference type="EMBL" id="AEW06410.1"/>
    </source>
</evidence>
<comment type="similarity">
    <text evidence="2">Belongs to the GerABKC lipoprotein family.</text>
</comment>
<dbReference type="PATRIC" id="fig|679936.5.peg.3041"/>
<evidence type="ECO:0000259" key="8">
    <source>
        <dbReference type="Pfam" id="PF05504"/>
    </source>
</evidence>
<dbReference type="InterPro" id="IPR038501">
    <property type="entry name" value="Spore_GerAC_C_sf"/>
</dbReference>
<evidence type="ECO:0000256" key="1">
    <source>
        <dbReference type="ARBA" id="ARBA00004635"/>
    </source>
</evidence>
<evidence type="ECO:0000256" key="7">
    <source>
        <dbReference type="ARBA" id="ARBA00023288"/>
    </source>
</evidence>
<sequence>MARHRRRLWWAAISVSWAFVLSGCWDVETPEVLTVPVMMAIDWRHQAYRVTVEADAPDLLQSPGQSNSSGSSRPTWILQGQGSSVAEALLHTGLNAPTLNPLTLSHLRVVILGHSALTPKAMPGIWDWFSRSPYLHRTFWVLATSGPASRIAETTNPLGPDPVTVLEQEMKDAQVNGWITPIRFYRLTEVMTNAPNTAELVPLVTLKAEPGVSNGTNFTFDQGADVLSPTRLVGQWTLSEVMTYNLLTNRRPHVFFRLCQDGQCWTVGTVTSRTRILLTGQGIQAASTVQVGLLEHDGSSRTQLAPLWLERAVAARLSRQMFDEIRWTQQHRVDLFGLGTQEALWHPIWFNRHANQWMTRYAQLPLKVHVTVILHGTGNLQPPSPH</sequence>
<dbReference type="Pfam" id="PF05504">
    <property type="entry name" value="Spore_GerAC"/>
    <property type="match status" value="1"/>
</dbReference>
<dbReference type="EMBL" id="CP003179">
    <property type="protein sequence ID" value="AEW06410.1"/>
    <property type="molecule type" value="Genomic_DNA"/>
</dbReference>
<dbReference type="PANTHER" id="PTHR35789">
    <property type="entry name" value="SPORE GERMINATION PROTEIN B3"/>
    <property type="match status" value="1"/>
</dbReference>
<dbReference type="Gene3D" id="3.30.300.210">
    <property type="entry name" value="Nutrient germinant receptor protein C, domain 3"/>
    <property type="match status" value="1"/>
</dbReference>
<proteinExistence type="inferred from homology"/>
<dbReference type="AlphaFoldDB" id="G8TZT0"/>
<keyword evidence="4" id="KW-0732">Signal</keyword>
<dbReference type="InterPro" id="IPR046953">
    <property type="entry name" value="Spore_GerAC-like_C"/>
</dbReference>
<dbReference type="Proteomes" id="UP000005439">
    <property type="component" value="Chromosome"/>
</dbReference>
<reference evidence="11" key="1">
    <citation type="submission" date="2011-12" db="EMBL/GenBank/DDBJ databases">
        <title>The complete genome of chromosome of Sulfobacillus acidophilus DSM 10332.</title>
        <authorList>
            <person name="Lucas S."/>
            <person name="Han J."/>
            <person name="Lapidus A."/>
            <person name="Bruce D."/>
            <person name="Goodwin L."/>
            <person name="Pitluck S."/>
            <person name="Peters L."/>
            <person name="Kyrpides N."/>
            <person name="Mavromatis K."/>
            <person name="Ivanova N."/>
            <person name="Mikhailova N."/>
            <person name="Chertkov O."/>
            <person name="Saunders E."/>
            <person name="Detter J.C."/>
            <person name="Tapia R."/>
            <person name="Han C."/>
            <person name="Land M."/>
            <person name="Hauser L."/>
            <person name="Markowitz V."/>
            <person name="Cheng J.-F."/>
            <person name="Hugenholtz P."/>
            <person name="Woyke T."/>
            <person name="Wu D."/>
            <person name="Pukall R."/>
            <person name="Gehrich-Schroeter G."/>
            <person name="Schneider S."/>
            <person name="Klenk H.-P."/>
            <person name="Eisen J.A."/>
        </authorList>
    </citation>
    <scope>NUCLEOTIDE SEQUENCE [LARGE SCALE GENOMIC DNA]</scope>
    <source>
        <strain evidence="11">ATCC 700253 / DSM 10332 / NAL</strain>
    </source>
</reference>
<keyword evidence="11" id="KW-1185">Reference proteome</keyword>
<dbReference type="InterPro" id="IPR057336">
    <property type="entry name" value="GerAC_N"/>
</dbReference>
<evidence type="ECO:0000256" key="5">
    <source>
        <dbReference type="ARBA" id="ARBA00023136"/>
    </source>
</evidence>
<dbReference type="GO" id="GO:0009847">
    <property type="term" value="P:spore germination"/>
    <property type="evidence" value="ECO:0007669"/>
    <property type="project" value="InterPro"/>
</dbReference>
<evidence type="ECO:0000256" key="2">
    <source>
        <dbReference type="ARBA" id="ARBA00007886"/>
    </source>
</evidence>
<evidence type="ECO:0000259" key="9">
    <source>
        <dbReference type="Pfam" id="PF25198"/>
    </source>
</evidence>
<feature type="domain" description="Spore germination GerAC-like C-terminal" evidence="8">
    <location>
        <begin position="224"/>
        <end position="378"/>
    </location>
</feature>